<accession>A0A7W7Q2Q6</accession>
<dbReference type="PROSITE" id="PS51257">
    <property type="entry name" value="PROKAR_LIPOPROTEIN"/>
    <property type="match status" value="1"/>
</dbReference>
<reference evidence="3 4" key="1">
    <citation type="submission" date="2020-08" db="EMBL/GenBank/DDBJ databases">
        <title>Genomic Encyclopedia of Type Strains, Phase III (KMG-III): the genomes of soil and plant-associated and newly described type strains.</title>
        <authorList>
            <person name="Whitman W."/>
        </authorList>
    </citation>
    <scope>NUCLEOTIDE SEQUENCE [LARGE SCALE GENOMIC DNA]</scope>
    <source>
        <strain evidence="3 4">CECT 8960</strain>
    </source>
</reference>
<feature type="region of interest" description="Disordered" evidence="1">
    <location>
        <begin position="20"/>
        <end position="52"/>
    </location>
</feature>
<gene>
    <name evidence="3" type="ORF">FHR82_002088</name>
</gene>
<keyword evidence="2" id="KW-0732">Signal</keyword>
<dbReference type="RefSeq" id="WP_184810043.1">
    <property type="nucleotide sequence ID" value="NZ_JACHJQ010000002.1"/>
</dbReference>
<dbReference type="Proteomes" id="UP000520767">
    <property type="component" value="Unassembled WGS sequence"/>
</dbReference>
<evidence type="ECO:0000256" key="2">
    <source>
        <dbReference type="SAM" id="SignalP"/>
    </source>
</evidence>
<comment type="caution">
    <text evidence="3">The sequence shown here is derived from an EMBL/GenBank/DDBJ whole genome shotgun (WGS) entry which is preliminary data.</text>
</comment>
<evidence type="ECO:0000256" key="1">
    <source>
        <dbReference type="SAM" id="MobiDB-lite"/>
    </source>
</evidence>
<proteinExistence type="predicted"/>
<organism evidence="3 4">
    <name type="scientific">Actinophytocola algeriensis</name>
    <dbReference type="NCBI Taxonomy" id="1768010"/>
    <lineage>
        <taxon>Bacteria</taxon>
        <taxon>Bacillati</taxon>
        <taxon>Actinomycetota</taxon>
        <taxon>Actinomycetes</taxon>
        <taxon>Pseudonocardiales</taxon>
        <taxon>Pseudonocardiaceae</taxon>
    </lineage>
</organism>
<feature type="compositionally biased region" description="Low complexity" evidence="1">
    <location>
        <begin position="28"/>
        <end position="46"/>
    </location>
</feature>
<feature type="chain" id="PRO_5039058937" description="Lipoprotein" evidence="2">
    <location>
        <begin position="19"/>
        <end position="169"/>
    </location>
</feature>
<keyword evidence="4" id="KW-1185">Reference proteome</keyword>
<feature type="signal peptide" evidence="2">
    <location>
        <begin position="1"/>
        <end position="18"/>
    </location>
</feature>
<dbReference type="AlphaFoldDB" id="A0A7W7Q2Q6"/>
<evidence type="ECO:0000313" key="3">
    <source>
        <dbReference type="EMBL" id="MBB4905871.1"/>
    </source>
</evidence>
<sequence>MSTWMRVLVAAVTLTLSAGCVGDSEGAPPTQTTPTSTSTNTESGTPGAAVDTDPYDTVRHVYRGVAANLPDEVCARFTTEAARQFAGQWQAESCTTVVTLLHHGRVGDPEAYANTNFGYFTAGDGDTHAEIDSCEFEVLGGPQLGVFVLDRNASDTWLITAHRMDECDR</sequence>
<evidence type="ECO:0000313" key="4">
    <source>
        <dbReference type="Proteomes" id="UP000520767"/>
    </source>
</evidence>
<dbReference type="EMBL" id="JACHJQ010000002">
    <property type="protein sequence ID" value="MBB4905871.1"/>
    <property type="molecule type" value="Genomic_DNA"/>
</dbReference>
<protein>
    <recommendedName>
        <fullName evidence="5">Lipoprotein</fullName>
    </recommendedName>
</protein>
<evidence type="ECO:0008006" key="5">
    <source>
        <dbReference type="Google" id="ProtNLM"/>
    </source>
</evidence>
<name>A0A7W7Q2Q6_9PSEU</name>